<dbReference type="NCBIfam" id="TIGR01525">
    <property type="entry name" value="ATPase-IB_hvy"/>
    <property type="match status" value="1"/>
</dbReference>
<dbReference type="InterPro" id="IPR008250">
    <property type="entry name" value="ATPase_P-typ_transduc_dom_A_sf"/>
</dbReference>
<evidence type="ECO:0000256" key="6">
    <source>
        <dbReference type="ARBA" id="ARBA00022692"/>
    </source>
</evidence>
<feature type="transmembrane region" description="Helical" evidence="15">
    <location>
        <begin position="361"/>
        <end position="381"/>
    </location>
</feature>
<dbReference type="PROSITE" id="PS50846">
    <property type="entry name" value="HMA_2"/>
    <property type="match status" value="1"/>
</dbReference>
<evidence type="ECO:0000256" key="2">
    <source>
        <dbReference type="ARBA" id="ARBA00006024"/>
    </source>
</evidence>
<keyword evidence="10" id="KW-0460">Magnesium</keyword>
<dbReference type="InterPro" id="IPR036163">
    <property type="entry name" value="HMA_dom_sf"/>
</dbReference>
<dbReference type="SUPFAM" id="SSF81665">
    <property type="entry name" value="Calcium ATPase, transmembrane domain M"/>
    <property type="match status" value="1"/>
</dbReference>
<evidence type="ECO:0000256" key="7">
    <source>
        <dbReference type="ARBA" id="ARBA00022723"/>
    </source>
</evidence>
<feature type="transmembrane region" description="Helical" evidence="15">
    <location>
        <begin position="719"/>
        <end position="736"/>
    </location>
</feature>
<dbReference type="CDD" id="cd00371">
    <property type="entry name" value="HMA"/>
    <property type="match status" value="1"/>
</dbReference>
<evidence type="ECO:0000256" key="1">
    <source>
        <dbReference type="ARBA" id="ARBA00004651"/>
    </source>
</evidence>
<keyword evidence="6 15" id="KW-0812">Transmembrane</keyword>
<evidence type="ECO:0000256" key="10">
    <source>
        <dbReference type="ARBA" id="ARBA00022842"/>
    </source>
</evidence>
<feature type="transmembrane region" description="Helical" evidence="15">
    <location>
        <begin position="145"/>
        <end position="162"/>
    </location>
</feature>
<evidence type="ECO:0000313" key="18">
    <source>
        <dbReference type="Proteomes" id="UP001595704"/>
    </source>
</evidence>
<gene>
    <name evidence="17" type="ORF">ACFONL_04570</name>
</gene>
<evidence type="ECO:0000256" key="4">
    <source>
        <dbReference type="ARBA" id="ARBA00022475"/>
    </source>
</evidence>
<evidence type="ECO:0000313" key="17">
    <source>
        <dbReference type="EMBL" id="MFC3636660.1"/>
    </source>
</evidence>
<evidence type="ECO:0000256" key="11">
    <source>
        <dbReference type="ARBA" id="ARBA00022967"/>
    </source>
</evidence>
<keyword evidence="9 15" id="KW-0067">ATP-binding</keyword>
<keyword evidence="5" id="KW-0597">Phosphoprotein</keyword>
<dbReference type="InterPro" id="IPR036412">
    <property type="entry name" value="HAD-like_sf"/>
</dbReference>
<dbReference type="Pfam" id="PF00702">
    <property type="entry name" value="Hydrolase"/>
    <property type="match status" value="1"/>
</dbReference>
<dbReference type="Gene3D" id="3.30.70.100">
    <property type="match status" value="1"/>
</dbReference>
<evidence type="ECO:0000256" key="13">
    <source>
        <dbReference type="ARBA" id="ARBA00023065"/>
    </source>
</evidence>
<feature type="transmembrane region" description="Helical" evidence="15">
    <location>
        <begin position="113"/>
        <end position="133"/>
    </location>
</feature>
<keyword evidence="14 15" id="KW-0472">Membrane</keyword>
<evidence type="ECO:0000256" key="14">
    <source>
        <dbReference type="ARBA" id="ARBA00023136"/>
    </source>
</evidence>
<evidence type="ECO:0000256" key="9">
    <source>
        <dbReference type="ARBA" id="ARBA00022840"/>
    </source>
</evidence>
<keyword evidence="13" id="KW-0406">Ion transport</keyword>
<dbReference type="CDD" id="cd02092">
    <property type="entry name" value="P-type_ATPase_FixI-like"/>
    <property type="match status" value="1"/>
</dbReference>
<reference evidence="18" key="1">
    <citation type="journal article" date="2019" name="Int. J. Syst. Evol. Microbiol.">
        <title>The Global Catalogue of Microorganisms (GCM) 10K type strain sequencing project: providing services to taxonomists for standard genome sequencing and annotation.</title>
        <authorList>
            <consortium name="The Broad Institute Genomics Platform"/>
            <consortium name="The Broad Institute Genome Sequencing Center for Infectious Disease"/>
            <person name="Wu L."/>
            <person name="Ma J."/>
        </authorList>
    </citation>
    <scope>NUCLEOTIDE SEQUENCE [LARGE SCALE GENOMIC DNA]</scope>
    <source>
        <strain evidence="18">KCTC 42282</strain>
    </source>
</reference>
<evidence type="ECO:0000256" key="15">
    <source>
        <dbReference type="RuleBase" id="RU362081"/>
    </source>
</evidence>
<dbReference type="EMBL" id="JBHRYC010000024">
    <property type="protein sequence ID" value="MFC3636660.1"/>
    <property type="molecule type" value="Genomic_DNA"/>
</dbReference>
<dbReference type="InterPro" id="IPR023298">
    <property type="entry name" value="ATPase_P-typ_TM_dom_sf"/>
</dbReference>
<protein>
    <submittedName>
        <fullName evidence="17">Cation-translocating P-type ATPase</fullName>
    </submittedName>
</protein>
<dbReference type="Gene3D" id="3.40.50.1000">
    <property type="entry name" value="HAD superfamily/HAD-like"/>
    <property type="match status" value="1"/>
</dbReference>
<keyword evidence="12 15" id="KW-1133">Transmembrane helix</keyword>
<dbReference type="InterPro" id="IPR059000">
    <property type="entry name" value="ATPase_P-type_domA"/>
</dbReference>
<evidence type="ECO:0000256" key="12">
    <source>
        <dbReference type="ARBA" id="ARBA00022989"/>
    </source>
</evidence>
<dbReference type="Pfam" id="PF00122">
    <property type="entry name" value="E1-E2_ATPase"/>
    <property type="match status" value="1"/>
</dbReference>
<dbReference type="PROSITE" id="PS00154">
    <property type="entry name" value="ATPASE_E1_E2"/>
    <property type="match status" value="1"/>
</dbReference>
<keyword evidence="8 15" id="KW-0547">Nucleotide-binding</keyword>
<dbReference type="PRINTS" id="PR00119">
    <property type="entry name" value="CATATPASE"/>
</dbReference>
<comment type="similarity">
    <text evidence="2 15">Belongs to the cation transport ATPase (P-type) (TC 3.A.3) family. Type IB subfamily.</text>
</comment>
<keyword evidence="4 15" id="KW-1003">Cell membrane</keyword>
<evidence type="ECO:0000259" key="16">
    <source>
        <dbReference type="PROSITE" id="PS50846"/>
    </source>
</evidence>
<evidence type="ECO:0000256" key="5">
    <source>
        <dbReference type="ARBA" id="ARBA00022553"/>
    </source>
</evidence>
<dbReference type="InterPro" id="IPR018303">
    <property type="entry name" value="ATPase_P-typ_P_site"/>
</dbReference>
<dbReference type="Gene3D" id="2.70.150.10">
    <property type="entry name" value="Calcium-transporting ATPase, cytoplasmic transduction domain A"/>
    <property type="match status" value="1"/>
</dbReference>
<keyword evidence="18" id="KW-1185">Reference proteome</keyword>
<feature type="transmembrane region" description="Helical" evidence="15">
    <location>
        <begin position="387"/>
        <end position="415"/>
    </location>
</feature>
<keyword evidence="3" id="KW-0813">Transport</keyword>
<evidence type="ECO:0000256" key="8">
    <source>
        <dbReference type="ARBA" id="ARBA00022741"/>
    </source>
</evidence>
<dbReference type="Gene3D" id="1.20.1110.10">
    <property type="entry name" value="Calcium-transporting ATPase, transmembrane domain"/>
    <property type="match status" value="1"/>
</dbReference>
<organism evidence="17 18">
    <name type="scientific">Camelimonas fluminis</name>
    <dbReference type="NCBI Taxonomy" id="1576911"/>
    <lineage>
        <taxon>Bacteria</taxon>
        <taxon>Pseudomonadati</taxon>
        <taxon>Pseudomonadota</taxon>
        <taxon>Alphaproteobacteria</taxon>
        <taxon>Hyphomicrobiales</taxon>
        <taxon>Chelatococcaceae</taxon>
        <taxon>Camelimonas</taxon>
    </lineage>
</organism>
<dbReference type="PANTHER" id="PTHR43520:SF5">
    <property type="entry name" value="CATION-TRANSPORTING P-TYPE ATPASE-RELATED"/>
    <property type="match status" value="1"/>
</dbReference>
<feature type="transmembrane region" description="Helical" evidence="15">
    <location>
        <begin position="206"/>
        <end position="224"/>
    </location>
</feature>
<dbReference type="InterPro" id="IPR006121">
    <property type="entry name" value="HMA_dom"/>
</dbReference>
<name>A0ABV7UDC7_9HYPH</name>
<dbReference type="InterPro" id="IPR017969">
    <property type="entry name" value="Heavy-metal-associated_CS"/>
</dbReference>
<dbReference type="InterPro" id="IPR001757">
    <property type="entry name" value="P_typ_ATPase"/>
</dbReference>
<dbReference type="InterPro" id="IPR023299">
    <property type="entry name" value="ATPase_P-typ_cyto_dom_N"/>
</dbReference>
<feature type="domain" description="HMA" evidence="16">
    <location>
        <begin position="34"/>
        <end position="98"/>
    </location>
</feature>
<accession>A0ABV7UDC7</accession>
<keyword evidence="11" id="KW-1278">Translocase</keyword>
<sequence>MSCCAPGADINAASGAPSPDELLHAARSLGDGVAQIELSVPAIHCGACIQKLEQALSRLDGVISARVNLSTRRISIRFRQSAPPPIVETLTGLGYPPHLFDEAEGKDRTLAELLRSVAVSGFASGNIMLLSVSVWSGADGATRDLFHWISALIAFPTLLYAGRTFYRSAWQALRAGRMNMDVPIVIGVALAYAMSIYDTLHHGQHAYFDAGVTLLFFLLIGRTFDHLMRDRARSAVLGLARLAPRGAIVLAPDGSRDYRPVNEIETGDRLLIAAGERIPVDARVIGGASDLDCSLVSGESRPQPVGPASTVRAGTLNLTGPLTLEASARATDSFLAEMVRMMEAAEGGRTRYRRIADRVSAFYAPVVHLTALVAFIVWLVMGGDWHQALTIAIAVLIITCPCALGLAVPIVQVVAARRLIERGVMVRDGSAMERLTEIDAVAFDKTGTLTMGQPRLVNAPDIAPDMLLIAAALGGQSRHPLSQAIARHAAAGDAGSDAPPVSFDAVTEVPGFGIEGWRDGSLWRLGRPGWALGQETVDQETVGQATFGQATFGQATFDNDKDAAGAAWFASGSGAMLARDGRECARFAFEDTVRPGAAAAIQALQRTGKSVEILSGDTEAACRDIAGRLDVQQYAAGLLPSGKVARINAMTQAGRKMLMVGDGLNDAPALSAAYASMAPATAADVGRNIADLVFLRDSLEAVPFVIDVSEQAGKLIRQNIALALVYNIIAVPIAFLGLVTPLIAAVAMSGSSILVIANALRLLRSGERSPTAKPDRVPVVGHYPGRYSEGGAT</sequence>
<dbReference type="NCBIfam" id="TIGR01494">
    <property type="entry name" value="ATPase_P-type"/>
    <property type="match status" value="2"/>
</dbReference>
<dbReference type="PROSITE" id="PS01047">
    <property type="entry name" value="HMA_1"/>
    <property type="match status" value="1"/>
</dbReference>
<dbReference type="InterPro" id="IPR023214">
    <property type="entry name" value="HAD_sf"/>
</dbReference>
<dbReference type="SUPFAM" id="SSF81653">
    <property type="entry name" value="Calcium ATPase, transduction domain A"/>
    <property type="match status" value="1"/>
</dbReference>
<proteinExistence type="inferred from homology"/>
<dbReference type="Gene3D" id="3.40.1110.10">
    <property type="entry name" value="Calcium-transporting ATPase, cytoplasmic domain N"/>
    <property type="match status" value="1"/>
</dbReference>
<dbReference type="Pfam" id="PF00403">
    <property type="entry name" value="HMA"/>
    <property type="match status" value="1"/>
</dbReference>
<dbReference type="PANTHER" id="PTHR43520">
    <property type="entry name" value="ATP7, ISOFORM B"/>
    <property type="match status" value="1"/>
</dbReference>
<dbReference type="SUPFAM" id="SSF56784">
    <property type="entry name" value="HAD-like"/>
    <property type="match status" value="1"/>
</dbReference>
<dbReference type="InterPro" id="IPR027256">
    <property type="entry name" value="P-typ_ATPase_IB"/>
</dbReference>
<keyword evidence="7 15" id="KW-0479">Metal-binding</keyword>
<feature type="transmembrane region" description="Helical" evidence="15">
    <location>
        <begin position="182"/>
        <end position="200"/>
    </location>
</feature>
<dbReference type="RefSeq" id="WP_191319952.1">
    <property type="nucleotide sequence ID" value="NZ_BNCG01000012.1"/>
</dbReference>
<dbReference type="Proteomes" id="UP001595704">
    <property type="component" value="Unassembled WGS sequence"/>
</dbReference>
<evidence type="ECO:0000256" key="3">
    <source>
        <dbReference type="ARBA" id="ARBA00022448"/>
    </source>
</evidence>
<comment type="subcellular location">
    <subcellularLocation>
        <location evidence="1">Cell membrane</location>
        <topology evidence="1">Multi-pass membrane protein</topology>
    </subcellularLocation>
</comment>
<comment type="caution">
    <text evidence="17">The sequence shown here is derived from an EMBL/GenBank/DDBJ whole genome shotgun (WGS) entry which is preliminary data.</text>
</comment>
<dbReference type="SUPFAM" id="SSF55008">
    <property type="entry name" value="HMA, heavy metal-associated domain"/>
    <property type="match status" value="1"/>
</dbReference>